<accession>A0ABW2AXG9</accession>
<keyword evidence="6 12" id="KW-0418">Kinase</keyword>
<feature type="domain" description="DUF7134" evidence="11">
    <location>
        <begin position="9"/>
        <end position="164"/>
    </location>
</feature>
<dbReference type="RefSeq" id="WP_377824748.1">
    <property type="nucleotide sequence ID" value="NZ_JBHSWJ010000002.1"/>
</dbReference>
<evidence type="ECO:0000256" key="5">
    <source>
        <dbReference type="ARBA" id="ARBA00022741"/>
    </source>
</evidence>
<dbReference type="PANTHER" id="PTHR24421">
    <property type="entry name" value="NITRATE/NITRITE SENSOR PROTEIN NARX-RELATED"/>
    <property type="match status" value="1"/>
</dbReference>
<keyword evidence="5" id="KW-0547">Nucleotide-binding</keyword>
<dbReference type="CDD" id="cd16917">
    <property type="entry name" value="HATPase_UhpB-NarQ-NarX-like"/>
    <property type="match status" value="1"/>
</dbReference>
<dbReference type="EMBL" id="JBHSWJ010000002">
    <property type="protein sequence ID" value="MFC6715550.1"/>
    <property type="molecule type" value="Genomic_DNA"/>
</dbReference>
<evidence type="ECO:0000256" key="2">
    <source>
        <dbReference type="ARBA" id="ARBA00012438"/>
    </source>
</evidence>
<name>A0ABW2AXG9_9MICO</name>
<sequence length="388" mass="41920">MSATDLDPWGEDRPLTVRNWAADIVLGLLPIALSLPAGDRLFGVAALVGVAVAIRRRWLMTSVSLLTVAGLWQVIAGDINYGADAFYCVVTFRLGADRDRATRRIGLAFCAVVIAGATAWTALQPTVGGGEWWRRVVTAAIMAGLSALVVVGGWLTGYVRYQRRQVIRERVGLELQSAEERRLRDLVTQQQQRIAIASDMHDVVAHSWAVVAAQADGARYLLRTDPERAEEALSVIGETARAAMTDIRGLLSRLRDDGSDAPLTLDQPDALIQRLRDAGVSLEVHRHGTPSADPQLTTTASRVLTESLTNALKHGDLRSPVQVREDWTDGYRLTVTNAAGARPVGSSGHGLRGMRERVSAAGGTMCAESIDAGTRWQVDVFIPSEVSS</sequence>
<keyword evidence="9" id="KW-0812">Transmembrane</keyword>
<dbReference type="PANTHER" id="PTHR24421:SF10">
    <property type="entry name" value="NITRATE_NITRITE SENSOR PROTEIN NARQ"/>
    <property type="match status" value="1"/>
</dbReference>
<evidence type="ECO:0000259" key="11">
    <source>
        <dbReference type="Pfam" id="PF23539"/>
    </source>
</evidence>
<comment type="catalytic activity">
    <reaction evidence="1">
        <text>ATP + protein L-histidine = ADP + protein N-phospho-L-histidine.</text>
        <dbReference type="EC" id="2.7.13.3"/>
    </reaction>
</comment>
<dbReference type="Gene3D" id="1.20.5.1930">
    <property type="match status" value="1"/>
</dbReference>
<dbReference type="SUPFAM" id="SSF55874">
    <property type="entry name" value="ATPase domain of HSP90 chaperone/DNA topoisomerase II/histidine kinase"/>
    <property type="match status" value="1"/>
</dbReference>
<feature type="domain" description="Signal transduction histidine kinase subgroup 3 dimerisation and phosphoacceptor" evidence="10">
    <location>
        <begin position="193"/>
        <end position="257"/>
    </location>
</feature>
<dbReference type="Pfam" id="PF23539">
    <property type="entry name" value="DUF7134"/>
    <property type="match status" value="1"/>
</dbReference>
<proteinExistence type="predicted"/>
<keyword evidence="9" id="KW-1133">Transmembrane helix</keyword>
<dbReference type="EC" id="2.7.13.3" evidence="2"/>
<keyword evidence="13" id="KW-1185">Reference proteome</keyword>
<organism evidence="12 13">
    <name type="scientific">Branchiibius cervicis</name>
    <dbReference type="NCBI Taxonomy" id="908252"/>
    <lineage>
        <taxon>Bacteria</taxon>
        <taxon>Bacillati</taxon>
        <taxon>Actinomycetota</taxon>
        <taxon>Actinomycetes</taxon>
        <taxon>Micrococcales</taxon>
        <taxon>Dermacoccaceae</taxon>
        <taxon>Branchiibius</taxon>
    </lineage>
</organism>
<evidence type="ECO:0000256" key="1">
    <source>
        <dbReference type="ARBA" id="ARBA00000085"/>
    </source>
</evidence>
<dbReference type="GO" id="GO:0016301">
    <property type="term" value="F:kinase activity"/>
    <property type="evidence" value="ECO:0007669"/>
    <property type="project" value="UniProtKB-KW"/>
</dbReference>
<dbReference type="InterPro" id="IPR036890">
    <property type="entry name" value="HATPase_C_sf"/>
</dbReference>
<evidence type="ECO:0000256" key="7">
    <source>
        <dbReference type="ARBA" id="ARBA00022840"/>
    </source>
</evidence>
<keyword evidence="4" id="KW-0808">Transferase</keyword>
<feature type="transmembrane region" description="Helical" evidence="9">
    <location>
        <begin position="105"/>
        <end position="123"/>
    </location>
</feature>
<reference evidence="13" key="1">
    <citation type="journal article" date="2019" name="Int. J. Syst. Evol. Microbiol.">
        <title>The Global Catalogue of Microorganisms (GCM) 10K type strain sequencing project: providing services to taxonomists for standard genome sequencing and annotation.</title>
        <authorList>
            <consortium name="The Broad Institute Genomics Platform"/>
            <consortium name="The Broad Institute Genome Sequencing Center for Infectious Disease"/>
            <person name="Wu L."/>
            <person name="Ma J."/>
        </authorList>
    </citation>
    <scope>NUCLEOTIDE SEQUENCE [LARGE SCALE GENOMIC DNA]</scope>
    <source>
        <strain evidence="13">NBRC 106593</strain>
    </source>
</reference>
<keyword evidence="7" id="KW-0067">ATP-binding</keyword>
<dbReference type="InterPro" id="IPR050482">
    <property type="entry name" value="Sensor_HK_TwoCompSys"/>
</dbReference>
<keyword evidence="3" id="KW-0597">Phosphoprotein</keyword>
<dbReference type="Gene3D" id="3.30.565.10">
    <property type="entry name" value="Histidine kinase-like ATPase, C-terminal domain"/>
    <property type="match status" value="1"/>
</dbReference>
<evidence type="ECO:0000259" key="10">
    <source>
        <dbReference type="Pfam" id="PF07730"/>
    </source>
</evidence>
<keyword evidence="9" id="KW-0472">Membrane</keyword>
<evidence type="ECO:0000256" key="3">
    <source>
        <dbReference type="ARBA" id="ARBA00022553"/>
    </source>
</evidence>
<evidence type="ECO:0000256" key="8">
    <source>
        <dbReference type="ARBA" id="ARBA00023012"/>
    </source>
</evidence>
<protein>
    <recommendedName>
        <fullName evidence="2">histidine kinase</fullName>
        <ecNumber evidence="2">2.7.13.3</ecNumber>
    </recommendedName>
</protein>
<evidence type="ECO:0000256" key="4">
    <source>
        <dbReference type="ARBA" id="ARBA00022679"/>
    </source>
</evidence>
<dbReference type="InterPro" id="IPR011712">
    <property type="entry name" value="Sig_transdc_His_kin_sub3_dim/P"/>
</dbReference>
<gene>
    <name evidence="12" type="ORF">ACFQBT_17700</name>
</gene>
<evidence type="ECO:0000313" key="13">
    <source>
        <dbReference type="Proteomes" id="UP001596356"/>
    </source>
</evidence>
<dbReference type="Proteomes" id="UP001596356">
    <property type="component" value="Unassembled WGS sequence"/>
</dbReference>
<feature type="transmembrane region" description="Helical" evidence="9">
    <location>
        <begin position="135"/>
        <end position="159"/>
    </location>
</feature>
<dbReference type="Pfam" id="PF07730">
    <property type="entry name" value="HisKA_3"/>
    <property type="match status" value="1"/>
</dbReference>
<evidence type="ECO:0000256" key="6">
    <source>
        <dbReference type="ARBA" id="ARBA00022777"/>
    </source>
</evidence>
<evidence type="ECO:0000256" key="9">
    <source>
        <dbReference type="SAM" id="Phobius"/>
    </source>
</evidence>
<keyword evidence="8" id="KW-0902">Two-component regulatory system</keyword>
<dbReference type="InterPro" id="IPR055558">
    <property type="entry name" value="DUF7134"/>
</dbReference>
<evidence type="ECO:0000313" key="12">
    <source>
        <dbReference type="EMBL" id="MFC6715550.1"/>
    </source>
</evidence>
<comment type="caution">
    <text evidence="12">The sequence shown here is derived from an EMBL/GenBank/DDBJ whole genome shotgun (WGS) entry which is preliminary data.</text>
</comment>